<sequence>MSELINWLESGDYLPKDFRDFHDQKDLFKAMHFVIGNANENGNARDGHIYVIDTFLWYMASRGYTLQRSRKKVNFKEISDDVIRFKSAEIKILEETLNANKEVKP</sequence>
<proteinExistence type="predicted"/>
<gene>
    <name evidence="1" type="ORF">EGX47_16940</name>
</gene>
<name>A0ABN5R8E2_YERPU</name>
<organism evidence="1 2">
    <name type="scientific">Yersinia pseudotuberculosis</name>
    <dbReference type="NCBI Taxonomy" id="633"/>
    <lineage>
        <taxon>Bacteria</taxon>
        <taxon>Pseudomonadati</taxon>
        <taxon>Pseudomonadota</taxon>
        <taxon>Gammaproteobacteria</taxon>
        <taxon>Enterobacterales</taxon>
        <taxon>Yersiniaceae</taxon>
        <taxon>Yersinia</taxon>
    </lineage>
</organism>
<reference evidence="1" key="1">
    <citation type="submission" date="2018-11" db="EMBL/GenBank/DDBJ databases">
        <title>FDA dAtabase for Regulatory Grade micrObial Sequences (FDA-ARGOS): Supporting development and validation of Infectious Disease Dx tests.</title>
        <authorList>
            <person name="Bliska J."/>
            <person name="Cleland M.-M."/>
            <person name="Tallon L."/>
            <person name="Sadzewicz L."/>
            <person name="Zhao X."/>
            <person name="Vavikolanu K."/>
            <person name="Mehta A."/>
            <person name="Aluvathingal J."/>
            <person name="Nadendla S."/>
            <person name="Yan Y."/>
            <person name="Sichtig H."/>
        </authorList>
    </citation>
    <scope>NUCLEOTIDE SEQUENCE [LARGE SCALE GENOMIC DNA]</scope>
    <source>
        <strain evidence="1">FDAARGOS_581</strain>
    </source>
</reference>
<accession>A0ABN5R8E2</accession>
<dbReference type="EMBL" id="CP033713">
    <property type="protein sequence ID" value="AYW92817.1"/>
    <property type="molecule type" value="Genomic_DNA"/>
</dbReference>
<evidence type="ECO:0000313" key="1">
    <source>
        <dbReference type="EMBL" id="AYW92817.1"/>
    </source>
</evidence>
<protein>
    <submittedName>
        <fullName evidence="1">Uncharacterized protein</fullName>
    </submittedName>
</protein>
<dbReference type="Proteomes" id="UP000268669">
    <property type="component" value="Chromosome"/>
</dbReference>
<evidence type="ECO:0000313" key="2">
    <source>
        <dbReference type="Proteomes" id="UP000268669"/>
    </source>
</evidence>
<dbReference type="RefSeq" id="WP_123784425.1">
    <property type="nucleotide sequence ID" value="NZ_CP033713.1"/>
</dbReference>
<keyword evidence="2" id="KW-1185">Reference proteome</keyword>